<keyword evidence="4" id="KW-1185">Reference proteome</keyword>
<evidence type="ECO:0000313" key="3">
    <source>
        <dbReference type="EMBL" id="SHG46150.1"/>
    </source>
</evidence>
<dbReference type="OrthoDB" id="256753at2"/>
<dbReference type="Pfam" id="PF10005">
    <property type="entry name" value="Zn_ribbon_DZR_6"/>
    <property type="match status" value="1"/>
</dbReference>
<reference evidence="3 4" key="1">
    <citation type="submission" date="2016-11" db="EMBL/GenBank/DDBJ databases">
        <authorList>
            <person name="Jaros S."/>
            <person name="Januszkiewicz K."/>
            <person name="Wedrychowicz H."/>
        </authorList>
    </citation>
    <scope>NUCLEOTIDE SEQUENCE [LARGE SCALE GENOMIC DNA]</scope>
    <source>
        <strain evidence="3 4">CGMCC 1.7049</strain>
    </source>
</reference>
<feature type="region of interest" description="Disordered" evidence="1">
    <location>
        <begin position="284"/>
        <end position="304"/>
    </location>
</feature>
<organism evidence="3 4">
    <name type="scientific">Hydrocarboniphaga daqingensis</name>
    <dbReference type="NCBI Taxonomy" id="490188"/>
    <lineage>
        <taxon>Bacteria</taxon>
        <taxon>Pseudomonadati</taxon>
        <taxon>Pseudomonadota</taxon>
        <taxon>Gammaproteobacteria</taxon>
        <taxon>Nevskiales</taxon>
        <taxon>Nevskiaceae</taxon>
        <taxon>Hydrocarboniphaga</taxon>
    </lineage>
</organism>
<evidence type="ECO:0000256" key="1">
    <source>
        <dbReference type="SAM" id="MobiDB-lite"/>
    </source>
</evidence>
<dbReference type="RefSeq" id="WP_072892957.1">
    <property type="nucleotide sequence ID" value="NZ_FQWZ01000001.1"/>
</dbReference>
<dbReference type="InterPro" id="IPR031321">
    <property type="entry name" value="UCP012641"/>
</dbReference>
<accession>A0A1M5K0T9</accession>
<evidence type="ECO:0000259" key="2">
    <source>
        <dbReference type="Pfam" id="PF10005"/>
    </source>
</evidence>
<dbReference type="STRING" id="490188.SAMN04488068_0295"/>
<dbReference type="EMBL" id="FQWZ01000001">
    <property type="protein sequence ID" value="SHG46150.1"/>
    <property type="molecule type" value="Genomic_DNA"/>
</dbReference>
<dbReference type="Pfam" id="PF15887">
    <property type="entry name" value="Peptidase_Mx"/>
    <property type="match status" value="1"/>
</dbReference>
<protein>
    <recommendedName>
        <fullName evidence="2">Zinc-ribbon domain-containing protein</fullName>
    </recommendedName>
</protein>
<sequence>MKVFHCQHCQNTVFFENVNCTHCGHALAFLPDTCEMAALEPEVDDRWRSLAPASKGRRYRLCANYPQHQVCNWAVPADDEQTLCVSCRLTQVLPNLELPGKLEQWARLESAKRRLVYSLIELKLPLQSRQQDPVRGLAFEFLSDELVADAPVLTGHDNGLITINAAEADDLEREKRRLALHEPYRTLLGHFRHEVGHYYWDQLIKDDAAKLDAFRALFGDERDDYAAALQRHYQAGPAADWQTRFVSSYASSHPWEDWAETWAHYLHMIDSLETAAACGLALQPKRRDEPRLQPPPNVEASRTQPFDQMIDNWLSLTYALNSLSRSLGQPDSYPFMLSPASIDKLRFIHDTVSRRTPQADDGLRAGPAVAA</sequence>
<dbReference type="PIRSF" id="PIRSF012641">
    <property type="entry name" value="UCP012641"/>
    <property type="match status" value="1"/>
</dbReference>
<gene>
    <name evidence="3" type="ORF">SAMN04488068_0295</name>
</gene>
<dbReference type="AlphaFoldDB" id="A0A1M5K0T9"/>
<dbReference type="Gene3D" id="3.40.390.70">
    <property type="match status" value="1"/>
</dbReference>
<proteinExistence type="predicted"/>
<feature type="domain" description="Zinc-ribbon" evidence="2">
    <location>
        <begin position="3"/>
        <end position="97"/>
    </location>
</feature>
<name>A0A1M5K0T9_9GAMM</name>
<dbReference type="Proteomes" id="UP000199758">
    <property type="component" value="Unassembled WGS sequence"/>
</dbReference>
<evidence type="ECO:0000313" key="4">
    <source>
        <dbReference type="Proteomes" id="UP000199758"/>
    </source>
</evidence>
<dbReference type="InterPro" id="IPR011201">
    <property type="entry name" value="Zinc-ribbon_6_bact"/>
</dbReference>